<protein>
    <submittedName>
        <fullName evidence="3">Activator of Hsp90 ATPase-like protein</fullName>
    </submittedName>
</protein>
<dbReference type="InterPro" id="IPR023393">
    <property type="entry name" value="START-like_dom_sf"/>
</dbReference>
<dbReference type="SUPFAM" id="SSF55961">
    <property type="entry name" value="Bet v1-like"/>
    <property type="match status" value="1"/>
</dbReference>
<evidence type="ECO:0000313" key="4">
    <source>
        <dbReference type="Proteomes" id="UP000231586"/>
    </source>
</evidence>
<name>A0A2M8WJ56_9MICO</name>
<reference evidence="3 4" key="1">
    <citation type="submission" date="2017-11" db="EMBL/GenBank/DDBJ databases">
        <title>Genomic Encyclopedia of Archaeal and Bacterial Type Strains, Phase II (KMG-II): From Individual Species to Whole Genera.</title>
        <authorList>
            <person name="Goeker M."/>
        </authorList>
    </citation>
    <scope>NUCLEOTIDE SEQUENCE [LARGE SCALE GENOMIC DNA]</scope>
    <source>
        <strain evidence="3 4">DSM 22413</strain>
    </source>
</reference>
<sequence length="235" mass="24625">MSDDAPNPTPDDLTAQIGSVARTVDVRTVDGALQDEVVLAQSFAADLDTVWQAVSRTDRITQWFLPVTGELVDGGRYAVEGNASGTVLDCRAPHRFEVTWEFAGEVTWVTVELAREGEDGPLEVGPADPPVVGDAGTRLTLVHRLPRAPQWESFGPAAVGIGWDSALLGLARHLAAGSTGGRLAPEWVQSTGGLDFLEASGRAWGHAHAASGVADDVAHAAAGRTVAAYTGRPVE</sequence>
<gene>
    <name evidence="3" type="ORF">CLV34_2184</name>
</gene>
<evidence type="ECO:0000313" key="3">
    <source>
        <dbReference type="EMBL" id="PJI90928.1"/>
    </source>
</evidence>
<dbReference type="EMBL" id="PGTZ01000009">
    <property type="protein sequence ID" value="PJI90928.1"/>
    <property type="molecule type" value="Genomic_DNA"/>
</dbReference>
<organism evidence="3 4">
    <name type="scientific">Luteimicrobium subarcticum</name>
    <dbReference type="NCBI Taxonomy" id="620910"/>
    <lineage>
        <taxon>Bacteria</taxon>
        <taxon>Bacillati</taxon>
        <taxon>Actinomycetota</taxon>
        <taxon>Actinomycetes</taxon>
        <taxon>Micrococcales</taxon>
        <taxon>Luteimicrobium</taxon>
    </lineage>
</organism>
<evidence type="ECO:0000259" key="2">
    <source>
        <dbReference type="Pfam" id="PF08327"/>
    </source>
</evidence>
<dbReference type="Proteomes" id="UP000231586">
    <property type="component" value="Unassembled WGS sequence"/>
</dbReference>
<keyword evidence="4" id="KW-1185">Reference proteome</keyword>
<accession>A0A2M8WJ56</accession>
<dbReference type="Pfam" id="PF08327">
    <property type="entry name" value="AHSA1"/>
    <property type="match status" value="1"/>
</dbReference>
<proteinExistence type="inferred from homology"/>
<evidence type="ECO:0000256" key="1">
    <source>
        <dbReference type="ARBA" id="ARBA00006817"/>
    </source>
</evidence>
<dbReference type="AlphaFoldDB" id="A0A2M8WJ56"/>
<comment type="similarity">
    <text evidence="1">Belongs to the AHA1 family.</text>
</comment>
<dbReference type="Gene3D" id="3.30.530.20">
    <property type="match status" value="1"/>
</dbReference>
<feature type="domain" description="Activator of Hsp90 ATPase homologue 1/2-like C-terminal" evidence="2">
    <location>
        <begin position="45"/>
        <end position="118"/>
    </location>
</feature>
<comment type="caution">
    <text evidence="3">The sequence shown here is derived from an EMBL/GenBank/DDBJ whole genome shotgun (WGS) entry which is preliminary data.</text>
</comment>
<dbReference type="OrthoDB" id="8117292at2"/>
<dbReference type="InterPro" id="IPR013538">
    <property type="entry name" value="ASHA1/2-like_C"/>
</dbReference>
<dbReference type="RefSeq" id="WP_157803808.1">
    <property type="nucleotide sequence ID" value="NZ_PGTZ01000009.1"/>
</dbReference>